<dbReference type="InterPro" id="IPR007549">
    <property type="entry name" value="DUF512"/>
</dbReference>
<dbReference type="Pfam" id="PF04459">
    <property type="entry name" value="DUF512"/>
    <property type="match status" value="1"/>
</dbReference>
<dbReference type="Proteomes" id="UP000824165">
    <property type="component" value="Unassembled WGS sequence"/>
</dbReference>
<feature type="domain" description="PDZ" evidence="1">
    <location>
        <begin position="1"/>
        <end position="39"/>
    </location>
</feature>
<dbReference type="AlphaFoldDB" id="A0A9D1KPH0"/>
<evidence type="ECO:0000313" key="3">
    <source>
        <dbReference type="Proteomes" id="UP000824165"/>
    </source>
</evidence>
<dbReference type="SUPFAM" id="SSF50156">
    <property type="entry name" value="PDZ domain-like"/>
    <property type="match status" value="1"/>
</dbReference>
<dbReference type="SUPFAM" id="SSF102114">
    <property type="entry name" value="Radical SAM enzymes"/>
    <property type="match status" value="1"/>
</dbReference>
<organism evidence="2 3">
    <name type="scientific">Candidatus Ornithomonoglobus intestinigallinarum</name>
    <dbReference type="NCBI Taxonomy" id="2840894"/>
    <lineage>
        <taxon>Bacteria</taxon>
        <taxon>Bacillati</taxon>
        <taxon>Bacillota</taxon>
        <taxon>Clostridia</taxon>
        <taxon>Candidatus Ornithomonoglobus</taxon>
    </lineage>
</organism>
<dbReference type="Pfam" id="PF17820">
    <property type="entry name" value="PDZ_6"/>
    <property type="match status" value="1"/>
</dbReference>
<comment type="caution">
    <text evidence="2">The sequence shown here is derived from an EMBL/GenBank/DDBJ whole genome shotgun (WGS) entry which is preliminary data.</text>
</comment>
<dbReference type="InterPro" id="IPR058240">
    <property type="entry name" value="rSAM_sf"/>
</dbReference>
<evidence type="ECO:0000313" key="2">
    <source>
        <dbReference type="EMBL" id="HIT84645.1"/>
    </source>
</evidence>
<reference evidence="2" key="2">
    <citation type="journal article" date="2021" name="PeerJ">
        <title>Extensive microbial diversity within the chicken gut microbiome revealed by metagenomics and culture.</title>
        <authorList>
            <person name="Gilroy R."/>
            <person name="Ravi A."/>
            <person name="Getino M."/>
            <person name="Pursley I."/>
            <person name="Horton D.L."/>
            <person name="Alikhan N.F."/>
            <person name="Baker D."/>
            <person name="Gharbi K."/>
            <person name="Hall N."/>
            <person name="Watson M."/>
            <person name="Adriaenssens E.M."/>
            <person name="Foster-Nyarko E."/>
            <person name="Jarju S."/>
            <person name="Secka A."/>
            <person name="Antonio M."/>
            <person name="Oren A."/>
            <person name="Chaudhuri R.R."/>
            <person name="La Ragione R."/>
            <person name="Hildebrand F."/>
            <person name="Pallen M.J."/>
        </authorList>
    </citation>
    <scope>NUCLEOTIDE SEQUENCE</scope>
    <source>
        <strain evidence="2">CHK181-108</strain>
    </source>
</reference>
<dbReference type="EMBL" id="DVLU01000016">
    <property type="protein sequence ID" value="HIT84645.1"/>
    <property type="molecule type" value="Genomic_DNA"/>
</dbReference>
<dbReference type="InterPro" id="IPR041489">
    <property type="entry name" value="PDZ_6"/>
</dbReference>
<dbReference type="PROSITE" id="PS50106">
    <property type="entry name" value="PDZ"/>
    <property type="match status" value="1"/>
</dbReference>
<evidence type="ECO:0000259" key="1">
    <source>
        <dbReference type="PROSITE" id="PS50106"/>
    </source>
</evidence>
<dbReference type="InterPro" id="IPR013785">
    <property type="entry name" value="Aldolase_TIM"/>
</dbReference>
<sequence length="439" mass="48694">MHKADTTIAYVEPGSLADRAGLEPGDRLVKINGHTFHDILEYRYLVSEAEVELEAEKKNGAAEIITIENDYEDLGIEFKEALVDKAQSCTNKCIFCFIDQLPKGMRETVYFKDDDTRLSFLQGNYVTLTNMRDEEIDRLIAMRVSPINISVHATEPELRIKMLGNRFAGKCFDIMKKLARNNIRMNCQIVLCPEINDGAHLDKTISDLASLSPYVNSVSVVPVGLTRYREGLYSLRLFTAEESRGVTEQVTSWQQRLLKKTGSRLVFLSDEFYLNGGVPVPDAEDYEGFPQLENGVGLIASMREEFESAAGLIEKKPRKRSVTIATGELAAGFIKELALEIERRAEGVSVSVRAVKNNFFGGGVNVAGLVCGCDIAEQLKDAPKTDALLIPCSMLRGDDDIFLDDTTVADVEAALGMKITSVLNDGYDFVEKVLGEELF</sequence>
<gene>
    <name evidence="2" type="ORF">IAA60_01940</name>
</gene>
<dbReference type="Gene3D" id="2.30.42.10">
    <property type="match status" value="1"/>
</dbReference>
<dbReference type="Gene3D" id="3.20.20.70">
    <property type="entry name" value="Aldolase class I"/>
    <property type="match status" value="1"/>
</dbReference>
<reference evidence="2" key="1">
    <citation type="submission" date="2020-10" db="EMBL/GenBank/DDBJ databases">
        <authorList>
            <person name="Gilroy R."/>
        </authorList>
    </citation>
    <scope>NUCLEOTIDE SEQUENCE</scope>
    <source>
        <strain evidence="2">CHK181-108</strain>
    </source>
</reference>
<name>A0A9D1KPH0_9FIRM</name>
<protein>
    <submittedName>
        <fullName evidence="2">DUF512 domain-containing protein</fullName>
    </submittedName>
</protein>
<dbReference type="InterPro" id="IPR045375">
    <property type="entry name" value="Put_radical_SAM-like_N"/>
</dbReference>
<dbReference type="InterPro" id="IPR001478">
    <property type="entry name" value="PDZ"/>
</dbReference>
<dbReference type="InterPro" id="IPR036034">
    <property type="entry name" value="PDZ_sf"/>
</dbReference>
<dbReference type="Pfam" id="PF19238">
    <property type="entry name" value="Radical_SAM_2"/>
    <property type="match status" value="1"/>
</dbReference>
<accession>A0A9D1KPH0</accession>
<proteinExistence type="predicted"/>